<keyword evidence="3" id="KW-1185">Reference proteome</keyword>
<sequence>GVPDALARYETLRIPRTAALQQGARANAEMLHMPDGPQQRARDQAMRRGSALEAQAGLFSYDPGRTSSESLAEM</sequence>
<evidence type="ECO:0008006" key="4">
    <source>
        <dbReference type="Google" id="ProtNLM"/>
    </source>
</evidence>
<evidence type="ECO:0000313" key="2">
    <source>
        <dbReference type="EMBL" id="MFD0801785.1"/>
    </source>
</evidence>
<organism evidence="2 3">
    <name type="scientific">Streptomonospora algeriensis</name>
    <dbReference type="NCBI Taxonomy" id="995084"/>
    <lineage>
        <taxon>Bacteria</taxon>
        <taxon>Bacillati</taxon>
        <taxon>Actinomycetota</taxon>
        <taxon>Actinomycetes</taxon>
        <taxon>Streptosporangiales</taxon>
        <taxon>Nocardiopsidaceae</taxon>
        <taxon>Streptomonospora</taxon>
    </lineage>
</organism>
<comment type="caution">
    <text evidence="2">The sequence shown here is derived from an EMBL/GenBank/DDBJ whole genome shotgun (WGS) entry which is preliminary data.</text>
</comment>
<dbReference type="Proteomes" id="UP001596956">
    <property type="component" value="Unassembled WGS sequence"/>
</dbReference>
<feature type="region of interest" description="Disordered" evidence="1">
    <location>
        <begin position="33"/>
        <end position="74"/>
    </location>
</feature>
<gene>
    <name evidence="2" type="ORF">ACFQZU_10710</name>
</gene>
<feature type="compositionally biased region" description="Polar residues" evidence="1">
    <location>
        <begin position="65"/>
        <end position="74"/>
    </location>
</feature>
<reference evidence="3" key="1">
    <citation type="journal article" date="2019" name="Int. J. Syst. Evol. Microbiol.">
        <title>The Global Catalogue of Microorganisms (GCM) 10K type strain sequencing project: providing services to taxonomists for standard genome sequencing and annotation.</title>
        <authorList>
            <consortium name="The Broad Institute Genomics Platform"/>
            <consortium name="The Broad Institute Genome Sequencing Center for Infectious Disease"/>
            <person name="Wu L."/>
            <person name="Ma J."/>
        </authorList>
    </citation>
    <scope>NUCLEOTIDE SEQUENCE [LARGE SCALE GENOMIC DNA]</scope>
    <source>
        <strain evidence="3">CCUG 63369</strain>
    </source>
</reference>
<proteinExistence type="predicted"/>
<evidence type="ECO:0000256" key="1">
    <source>
        <dbReference type="SAM" id="MobiDB-lite"/>
    </source>
</evidence>
<accession>A0ABW3BFG8</accession>
<dbReference type="EMBL" id="JBHTHR010000295">
    <property type="protein sequence ID" value="MFD0801785.1"/>
    <property type="molecule type" value="Genomic_DNA"/>
</dbReference>
<dbReference type="InterPro" id="IPR036188">
    <property type="entry name" value="FAD/NAD-bd_sf"/>
</dbReference>
<name>A0ABW3BFG8_9ACTN</name>
<dbReference type="SUPFAM" id="SSF51905">
    <property type="entry name" value="FAD/NAD(P)-binding domain"/>
    <property type="match status" value="1"/>
</dbReference>
<feature type="non-terminal residue" evidence="2">
    <location>
        <position position="1"/>
    </location>
</feature>
<evidence type="ECO:0000313" key="3">
    <source>
        <dbReference type="Proteomes" id="UP001596956"/>
    </source>
</evidence>
<protein>
    <recommendedName>
        <fullName evidence="4">FAD-dependent monooxygenase</fullName>
    </recommendedName>
</protein>